<gene>
    <name evidence="2" type="ORF">AB0I59_04600</name>
</gene>
<reference evidence="2 3" key="1">
    <citation type="submission" date="2024-06" db="EMBL/GenBank/DDBJ databases">
        <title>The Natural Products Discovery Center: Release of the First 8490 Sequenced Strains for Exploring Actinobacteria Biosynthetic Diversity.</title>
        <authorList>
            <person name="Kalkreuter E."/>
            <person name="Kautsar S.A."/>
            <person name="Yang D."/>
            <person name="Bader C.D."/>
            <person name="Teijaro C.N."/>
            <person name="Fluegel L."/>
            <person name="Davis C.M."/>
            <person name="Simpson J.R."/>
            <person name="Lauterbach L."/>
            <person name="Steele A.D."/>
            <person name="Gui C."/>
            <person name="Meng S."/>
            <person name="Li G."/>
            <person name="Viehrig K."/>
            <person name="Ye F."/>
            <person name="Su P."/>
            <person name="Kiefer A.F."/>
            <person name="Nichols A."/>
            <person name="Cepeda A.J."/>
            <person name="Yan W."/>
            <person name="Fan B."/>
            <person name="Jiang Y."/>
            <person name="Adhikari A."/>
            <person name="Zheng C.-J."/>
            <person name="Schuster L."/>
            <person name="Cowan T.M."/>
            <person name="Smanski M.J."/>
            <person name="Chevrette M.G."/>
            <person name="De Carvalho L.P.S."/>
            <person name="Shen B."/>
        </authorList>
    </citation>
    <scope>NUCLEOTIDE SEQUENCE [LARGE SCALE GENOMIC DNA]</scope>
    <source>
        <strain evidence="2 3">NPDC050100</strain>
    </source>
</reference>
<comment type="caution">
    <text evidence="2">The sequence shown here is derived from an EMBL/GenBank/DDBJ whole genome shotgun (WGS) entry which is preliminary data.</text>
</comment>
<organism evidence="2 3">
    <name type="scientific">Microtetraspora glauca</name>
    <dbReference type="NCBI Taxonomy" id="1996"/>
    <lineage>
        <taxon>Bacteria</taxon>
        <taxon>Bacillati</taxon>
        <taxon>Actinomycetota</taxon>
        <taxon>Actinomycetes</taxon>
        <taxon>Streptosporangiales</taxon>
        <taxon>Streptosporangiaceae</taxon>
        <taxon>Microtetraspora</taxon>
    </lineage>
</organism>
<evidence type="ECO:0000313" key="3">
    <source>
        <dbReference type="Proteomes" id="UP001551675"/>
    </source>
</evidence>
<sequence>MTPYVSGSKLVPNLPKVSEVHGGGTAKAFAAEHRIPAAYTSLAGTLDAERPDLVHVRAPPHLHAAQVVECLRAGAWVWCEKPVCLTLAEHDGWTPSRSGGGPALYGTLLIFHTKTAPSRTSTPAVR</sequence>
<dbReference type="Proteomes" id="UP001551675">
    <property type="component" value="Unassembled WGS sequence"/>
</dbReference>
<dbReference type="EMBL" id="JBFALK010000002">
    <property type="protein sequence ID" value="MEV0967891.1"/>
    <property type="molecule type" value="Genomic_DNA"/>
</dbReference>
<evidence type="ECO:0000259" key="1">
    <source>
        <dbReference type="Pfam" id="PF01408"/>
    </source>
</evidence>
<dbReference type="PANTHER" id="PTHR43249">
    <property type="entry name" value="UDP-N-ACETYL-2-AMINO-2-DEOXY-D-GLUCURONATE OXIDASE"/>
    <property type="match status" value="1"/>
</dbReference>
<proteinExistence type="predicted"/>
<dbReference type="RefSeq" id="WP_358130600.1">
    <property type="nucleotide sequence ID" value="NZ_JBFALK010000002.1"/>
</dbReference>
<dbReference type="Pfam" id="PF01408">
    <property type="entry name" value="GFO_IDH_MocA"/>
    <property type="match status" value="1"/>
</dbReference>
<dbReference type="PANTHER" id="PTHR43249:SF1">
    <property type="entry name" value="D-GLUCOSIDE 3-DEHYDROGENASE"/>
    <property type="match status" value="1"/>
</dbReference>
<protein>
    <submittedName>
        <fullName evidence="2">Gfo/Idh/MocA family oxidoreductase</fullName>
    </submittedName>
</protein>
<dbReference type="InterPro" id="IPR000683">
    <property type="entry name" value="Gfo/Idh/MocA-like_OxRdtase_N"/>
</dbReference>
<evidence type="ECO:0000313" key="2">
    <source>
        <dbReference type="EMBL" id="MEV0967891.1"/>
    </source>
</evidence>
<dbReference type="Gene3D" id="3.40.50.720">
    <property type="entry name" value="NAD(P)-binding Rossmann-like Domain"/>
    <property type="match status" value="1"/>
</dbReference>
<dbReference type="InterPro" id="IPR052515">
    <property type="entry name" value="Gfo/Idh/MocA_Oxidoreductase"/>
</dbReference>
<name>A0ABV3G8Y4_MICGL</name>
<dbReference type="InterPro" id="IPR036291">
    <property type="entry name" value="NAD(P)-bd_dom_sf"/>
</dbReference>
<dbReference type="SUPFAM" id="SSF51735">
    <property type="entry name" value="NAD(P)-binding Rossmann-fold domains"/>
    <property type="match status" value="1"/>
</dbReference>
<keyword evidence="3" id="KW-1185">Reference proteome</keyword>
<feature type="domain" description="Gfo/Idh/MocA-like oxidoreductase N-terminal" evidence="1">
    <location>
        <begin position="25"/>
        <end position="89"/>
    </location>
</feature>
<accession>A0ABV3G8Y4</accession>